<name>A0A3E0TZD3_9GAMM</name>
<dbReference type="Pfam" id="PF25191">
    <property type="entry name" value="DUF7832"/>
    <property type="match status" value="1"/>
</dbReference>
<sequence length="149" mass="17442">MKYDDASWHYGGEFPEGSPEEYGATHIALIMKWCFQKGWAGEIHTEDESSNSDLQKVIANEISATDFFMRWCDSKLTDEDFNDQGNEFLKEYYGKEGALYLPDYADSFGALMYVKGESEHDFSHFSAMVERRYQEFSSNSNGKPWWRFW</sequence>
<evidence type="ECO:0000313" key="3">
    <source>
        <dbReference type="EMBL" id="REL29345.1"/>
    </source>
</evidence>
<evidence type="ECO:0000259" key="1">
    <source>
        <dbReference type="Pfam" id="PF25191"/>
    </source>
</evidence>
<reference evidence="4" key="1">
    <citation type="submission" date="2018-08" db="EMBL/GenBank/DDBJ databases">
        <title>Thalassotalea euphylliae genome.</title>
        <authorList>
            <person name="Summers S."/>
            <person name="Rice S.A."/>
            <person name="Freckelton M.L."/>
            <person name="Nedved B.T."/>
            <person name="Hadfield M.G."/>
        </authorList>
    </citation>
    <scope>NUCLEOTIDE SEQUENCE [LARGE SCALE GENOMIC DNA]</scope>
    <source>
        <strain evidence="4">H3</strain>
    </source>
</reference>
<dbReference type="InterPro" id="IPR057154">
    <property type="entry name" value="DUF7832"/>
</dbReference>
<dbReference type="EMBL" id="QUOT01000003">
    <property type="protein sequence ID" value="REL24212.1"/>
    <property type="molecule type" value="Genomic_DNA"/>
</dbReference>
<evidence type="ECO:0000313" key="4">
    <source>
        <dbReference type="Proteomes" id="UP000256899"/>
    </source>
</evidence>
<organism evidence="3 4">
    <name type="scientific">Thalassotalea euphylliae</name>
    <dbReference type="NCBI Taxonomy" id="1655234"/>
    <lineage>
        <taxon>Bacteria</taxon>
        <taxon>Pseudomonadati</taxon>
        <taxon>Pseudomonadota</taxon>
        <taxon>Gammaproteobacteria</taxon>
        <taxon>Alteromonadales</taxon>
        <taxon>Colwelliaceae</taxon>
        <taxon>Thalassotalea</taxon>
    </lineage>
</organism>
<feature type="domain" description="DUF7832" evidence="1">
    <location>
        <begin position="2"/>
        <end position="109"/>
    </location>
</feature>
<evidence type="ECO:0000313" key="2">
    <source>
        <dbReference type="EMBL" id="REL24212.1"/>
    </source>
</evidence>
<gene>
    <name evidence="3" type="ORF">DXX94_00610</name>
    <name evidence="2" type="ORF">DXX94_19115</name>
</gene>
<protein>
    <recommendedName>
        <fullName evidence="1">DUF7832 domain-containing protein</fullName>
    </recommendedName>
</protein>
<keyword evidence="4" id="KW-1185">Reference proteome</keyword>
<reference evidence="3" key="2">
    <citation type="submission" date="2018-08" db="EMBL/GenBank/DDBJ databases">
        <authorList>
            <person name="Ferrada E.E."/>
            <person name="Latorre B.A."/>
        </authorList>
    </citation>
    <scope>NUCLEOTIDE SEQUENCE</scope>
    <source>
        <strain evidence="3">H3</strain>
    </source>
</reference>
<dbReference type="AlphaFoldDB" id="A0A3E0TZD3"/>
<dbReference type="RefSeq" id="WP_116013195.1">
    <property type="nucleotide sequence ID" value="NZ_QUOT01000001.1"/>
</dbReference>
<proteinExistence type="predicted"/>
<dbReference type="Proteomes" id="UP000256899">
    <property type="component" value="Unassembled WGS sequence"/>
</dbReference>
<comment type="caution">
    <text evidence="3">The sequence shown here is derived from an EMBL/GenBank/DDBJ whole genome shotgun (WGS) entry which is preliminary data.</text>
</comment>
<accession>A0A3E0TZD3</accession>
<dbReference type="EMBL" id="QUOT01000001">
    <property type="protein sequence ID" value="REL29345.1"/>
    <property type="molecule type" value="Genomic_DNA"/>
</dbReference>